<reference evidence="7 8" key="1">
    <citation type="journal article" date="2018" name="Elife">
        <title>Discovery and characterization of a prevalent human gut bacterial enzyme sufficient for the inactivation of a family of plant toxins.</title>
        <authorList>
            <person name="Koppel N."/>
            <person name="Bisanz J.E."/>
            <person name="Pandelia M.E."/>
            <person name="Turnbaugh P.J."/>
            <person name="Balskus E.P."/>
        </authorList>
    </citation>
    <scope>NUCLEOTIDE SEQUENCE [LARGE SCALE GENOMIC DNA]</scope>
    <source>
        <strain evidence="7 8">OB21 GAM31</strain>
    </source>
</reference>
<evidence type="ECO:0000313" key="7">
    <source>
        <dbReference type="EMBL" id="RDB60301.1"/>
    </source>
</evidence>
<protein>
    <submittedName>
        <fullName evidence="7">Lysylphosphatidylglycerol synthetase family protein</fullName>
    </submittedName>
</protein>
<comment type="subcellular location">
    <subcellularLocation>
        <location evidence="1">Cell membrane</location>
        <topology evidence="1">Multi-pass membrane protein</topology>
    </subcellularLocation>
</comment>
<sequence length="379" mass="43039">MANDNQKKEPFEEVILEPNLLNEIAPETAMERPHIKGRLLNVVLCIFAFGMLVGYLFFAGEGEDMANALSSMRWPWLVLAVLMVVGYWFFESVCMQIFSRDMFPKFRFRDTFLCTIIGQYFNCITPLSSGGQPFQAYYYNRFGMPLSKSMPMLVSRFVTYQIATSAFCALVLLFRLHYFVEENSALTTLVVIGFIGGLGLLLMLLAIAFWRNGIVKLMTWAFKLAGKMHIVKDPEKRIVDTTKTIDDAYNEMRYMMKKPRLFARSIAVTFVQLLEFFAISYVIMRGLGCDGDFLTVISCQAFVYMISSFVPTPGAMGAAETSYALFFSTIYPSASFVALSTFIWRFLTFYFPIVTGMLVTLAVNRGDAVRAQEANKNLE</sequence>
<dbReference type="EMBL" id="PPTO01000003">
    <property type="protein sequence ID" value="RDB60301.1"/>
    <property type="molecule type" value="Genomic_DNA"/>
</dbReference>
<evidence type="ECO:0000256" key="4">
    <source>
        <dbReference type="ARBA" id="ARBA00022989"/>
    </source>
</evidence>
<dbReference type="Proteomes" id="UP000253975">
    <property type="component" value="Unassembled WGS sequence"/>
</dbReference>
<dbReference type="InterPro" id="IPR022791">
    <property type="entry name" value="L-PG_synthase/AglD"/>
</dbReference>
<feature type="transmembrane region" description="Helical" evidence="6">
    <location>
        <begin position="39"/>
        <end position="58"/>
    </location>
</feature>
<organism evidence="7 8">
    <name type="scientific">Slackia isoflavoniconvertens</name>
    <dbReference type="NCBI Taxonomy" id="572010"/>
    <lineage>
        <taxon>Bacteria</taxon>
        <taxon>Bacillati</taxon>
        <taxon>Actinomycetota</taxon>
        <taxon>Coriobacteriia</taxon>
        <taxon>Eggerthellales</taxon>
        <taxon>Eggerthellaceae</taxon>
        <taxon>Slackia</taxon>
    </lineage>
</organism>
<feature type="transmembrane region" description="Helical" evidence="6">
    <location>
        <begin position="293"/>
        <end position="311"/>
    </location>
</feature>
<feature type="transmembrane region" description="Helical" evidence="6">
    <location>
        <begin position="78"/>
        <end position="99"/>
    </location>
</feature>
<dbReference type="NCBIfam" id="TIGR00374">
    <property type="entry name" value="flippase-like domain"/>
    <property type="match status" value="1"/>
</dbReference>
<gene>
    <name evidence="7" type="ORF">C1881_02905</name>
</gene>
<evidence type="ECO:0000256" key="6">
    <source>
        <dbReference type="SAM" id="Phobius"/>
    </source>
</evidence>
<feature type="transmembrane region" description="Helical" evidence="6">
    <location>
        <begin position="186"/>
        <end position="210"/>
    </location>
</feature>
<keyword evidence="3 6" id="KW-0812">Transmembrane</keyword>
<accession>A0A369LKZ9</accession>
<name>A0A369LKZ9_9ACTN</name>
<dbReference type="Pfam" id="PF03706">
    <property type="entry name" value="LPG_synthase_TM"/>
    <property type="match status" value="1"/>
</dbReference>
<evidence type="ECO:0000313" key="8">
    <source>
        <dbReference type="Proteomes" id="UP000253975"/>
    </source>
</evidence>
<keyword evidence="4 6" id="KW-1133">Transmembrane helix</keyword>
<evidence type="ECO:0000256" key="1">
    <source>
        <dbReference type="ARBA" id="ARBA00004651"/>
    </source>
</evidence>
<keyword evidence="5 6" id="KW-0472">Membrane</keyword>
<comment type="caution">
    <text evidence="7">The sequence shown here is derived from an EMBL/GenBank/DDBJ whole genome shotgun (WGS) entry which is preliminary data.</text>
</comment>
<evidence type="ECO:0000256" key="5">
    <source>
        <dbReference type="ARBA" id="ARBA00023136"/>
    </source>
</evidence>
<dbReference type="GO" id="GO:0005886">
    <property type="term" value="C:plasma membrane"/>
    <property type="evidence" value="ECO:0007669"/>
    <property type="project" value="UniProtKB-SubCell"/>
</dbReference>
<dbReference type="PANTHER" id="PTHR37693">
    <property type="entry name" value="PHOSPHATIDYLGLYCEROL LYSYLTRANSFERASE"/>
    <property type="match status" value="1"/>
</dbReference>
<dbReference type="PANTHER" id="PTHR37693:SF1">
    <property type="entry name" value="INTEGRAL MEMBRANE PROTEIN"/>
    <property type="match status" value="1"/>
</dbReference>
<evidence type="ECO:0000256" key="2">
    <source>
        <dbReference type="ARBA" id="ARBA00022475"/>
    </source>
</evidence>
<keyword evidence="2" id="KW-1003">Cell membrane</keyword>
<dbReference type="RefSeq" id="WP_114615037.1">
    <property type="nucleotide sequence ID" value="NZ_DBFRYF010000038.1"/>
</dbReference>
<dbReference type="AlphaFoldDB" id="A0A369LKZ9"/>
<feature type="transmembrane region" description="Helical" evidence="6">
    <location>
        <begin position="349"/>
        <end position="366"/>
    </location>
</feature>
<feature type="transmembrane region" description="Helical" evidence="6">
    <location>
        <begin position="157"/>
        <end position="180"/>
    </location>
</feature>
<feature type="transmembrane region" description="Helical" evidence="6">
    <location>
        <begin position="261"/>
        <end position="281"/>
    </location>
</feature>
<proteinExistence type="predicted"/>
<evidence type="ECO:0000256" key="3">
    <source>
        <dbReference type="ARBA" id="ARBA00022692"/>
    </source>
</evidence>
<feature type="transmembrane region" description="Helical" evidence="6">
    <location>
        <begin position="323"/>
        <end position="343"/>
    </location>
</feature>